<dbReference type="EMBL" id="SZVO01000001">
    <property type="protein sequence ID" value="TKT94022.1"/>
    <property type="molecule type" value="Genomic_DNA"/>
</dbReference>
<dbReference type="Pfam" id="PF01075">
    <property type="entry name" value="Glyco_transf_9"/>
    <property type="match status" value="1"/>
</dbReference>
<dbReference type="Proteomes" id="UP000304900">
    <property type="component" value="Unassembled WGS sequence"/>
</dbReference>
<comment type="caution">
    <text evidence="3">The sequence shown here is derived from an EMBL/GenBank/DDBJ whole genome shotgun (WGS) entry which is preliminary data.</text>
</comment>
<organism evidence="3 4">
    <name type="scientific">Dyadobacter frigoris</name>
    <dbReference type="NCBI Taxonomy" id="2576211"/>
    <lineage>
        <taxon>Bacteria</taxon>
        <taxon>Pseudomonadati</taxon>
        <taxon>Bacteroidota</taxon>
        <taxon>Cytophagia</taxon>
        <taxon>Cytophagales</taxon>
        <taxon>Spirosomataceae</taxon>
        <taxon>Dyadobacter</taxon>
    </lineage>
</organism>
<dbReference type="GO" id="GO:0008713">
    <property type="term" value="F:ADP-heptose-lipopolysaccharide heptosyltransferase activity"/>
    <property type="evidence" value="ECO:0007669"/>
    <property type="project" value="TreeGrafter"/>
</dbReference>
<dbReference type="CDD" id="cd03789">
    <property type="entry name" value="GT9_LPS_heptosyltransferase"/>
    <property type="match status" value="1"/>
</dbReference>
<dbReference type="PANTHER" id="PTHR30160">
    <property type="entry name" value="TETRAACYLDISACCHARIDE 4'-KINASE-RELATED"/>
    <property type="match status" value="1"/>
</dbReference>
<keyword evidence="1" id="KW-0328">Glycosyltransferase</keyword>
<sequence length="329" mass="37378">MNILVTRIDAIGDVVLALPICGYIKQSFPGARVSILARKYTKAVVDASDSIDNFIDYEAVFAMSPNEQIAFIKQFKFDAILHLVTHPDLNKLAKDAGIPIRIGTISRPYHWLKCNRLVWLRRKQSDDHEALLHFRLLRPLGIKKAPEKIWQYYQLNHFAELPDEFSALLNTDKFKIILHPKSNGNALEWDLKRFSELIALLDPDVFRIFITGSEKEKIELESWVEGLPSHVVDLMGKLPLNQLISFIRKTDGLVAGSTGPMHLAAATGINTLGLFPKNRPKHAGRWGPVGPKVGYIQTKTEDLDSISAWDVFRKIKQWKKIRDTKSVLH</sequence>
<name>A0A4U6D934_9BACT</name>
<keyword evidence="2 3" id="KW-0808">Transferase</keyword>
<reference evidence="3 4" key="1">
    <citation type="submission" date="2019-05" db="EMBL/GenBank/DDBJ databases">
        <title>Dyadobacter AR-3-8 sp. nov., isolated from arctic soil.</title>
        <authorList>
            <person name="Chaudhary D.K."/>
        </authorList>
    </citation>
    <scope>NUCLEOTIDE SEQUENCE [LARGE SCALE GENOMIC DNA]</scope>
    <source>
        <strain evidence="3 4">AR-3-8</strain>
    </source>
</reference>
<evidence type="ECO:0000256" key="1">
    <source>
        <dbReference type="ARBA" id="ARBA00022676"/>
    </source>
</evidence>
<dbReference type="SUPFAM" id="SSF53756">
    <property type="entry name" value="UDP-Glycosyltransferase/glycogen phosphorylase"/>
    <property type="match status" value="1"/>
</dbReference>
<proteinExistence type="predicted"/>
<dbReference type="Gene3D" id="3.40.50.2000">
    <property type="entry name" value="Glycogen Phosphorylase B"/>
    <property type="match status" value="2"/>
</dbReference>
<gene>
    <name evidence="3" type="ORF">FDK13_02085</name>
</gene>
<dbReference type="PANTHER" id="PTHR30160:SF15">
    <property type="entry name" value="GLYCOSYLTRANSFERASE HI_0523-RELATED"/>
    <property type="match status" value="1"/>
</dbReference>
<dbReference type="InterPro" id="IPR051199">
    <property type="entry name" value="LPS_LOS_Heptosyltrfase"/>
</dbReference>
<dbReference type="GO" id="GO:0005829">
    <property type="term" value="C:cytosol"/>
    <property type="evidence" value="ECO:0007669"/>
    <property type="project" value="TreeGrafter"/>
</dbReference>
<dbReference type="OrthoDB" id="9797795at2"/>
<keyword evidence="4" id="KW-1185">Reference proteome</keyword>
<dbReference type="AlphaFoldDB" id="A0A4U6D934"/>
<dbReference type="RefSeq" id="WP_137338311.1">
    <property type="nucleotide sequence ID" value="NZ_SZVO01000001.1"/>
</dbReference>
<evidence type="ECO:0000256" key="2">
    <source>
        <dbReference type="ARBA" id="ARBA00022679"/>
    </source>
</evidence>
<evidence type="ECO:0000313" key="3">
    <source>
        <dbReference type="EMBL" id="TKT94022.1"/>
    </source>
</evidence>
<dbReference type="InterPro" id="IPR002201">
    <property type="entry name" value="Glyco_trans_9"/>
</dbReference>
<dbReference type="GO" id="GO:0009244">
    <property type="term" value="P:lipopolysaccharide core region biosynthetic process"/>
    <property type="evidence" value="ECO:0007669"/>
    <property type="project" value="TreeGrafter"/>
</dbReference>
<accession>A0A4U6D934</accession>
<evidence type="ECO:0000313" key="4">
    <source>
        <dbReference type="Proteomes" id="UP000304900"/>
    </source>
</evidence>
<protein>
    <submittedName>
        <fullName evidence="3">Glycosyltransferase family 9 protein</fullName>
    </submittedName>
</protein>